<keyword evidence="1" id="KW-0472">Membrane</keyword>
<name>A0A1G6YNH7_9PSEU</name>
<protein>
    <submittedName>
        <fullName evidence="2">Uncharacterized protein</fullName>
    </submittedName>
</protein>
<evidence type="ECO:0000313" key="3">
    <source>
        <dbReference type="Proteomes" id="UP000199501"/>
    </source>
</evidence>
<accession>A0A1G6YNH7</accession>
<keyword evidence="3" id="KW-1185">Reference proteome</keyword>
<dbReference type="STRING" id="1271860.SAMN05216174_12269"/>
<organism evidence="2 3">
    <name type="scientific">Actinokineospora iranica</name>
    <dbReference type="NCBI Taxonomy" id="1271860"/>
    <lineage>
        <taxon>Bacteria</taxon>
        <taxon>Bacillati</taxon>
        <taxon>Actinomycetota</taxon>
        <taxon>Actinomycetes</taxon>
        <taxon>Pseudonocardiales</taxon>
        <taxon>Pseudonocardiaceae</taxon>
        <taxon>Actinokineospora</taxon>
    </lineage>
</organism>
<reference evidence="3" key="1">
    <citation type="submission" date="2016-10" db="EMBL/GenBank/DDBJ databases">
        <authorList>
            <person name="Varghese N."/>
            <person name="Submissions S."/>
        </authorList>
    </citation>
    <scope>NUCLEOTIDE SEQUENCE [LARGE SCALE GENOMIC DNA]</scope>
    <source>
        <strain evidence="3">IBRC-M 10403</strain>
    </source>
</reference>
<feature type="transmembrane region" description="Helical" evidence="1">
    <location>
        <begin position="20"/>
        <end position="43"/>
    </location>
</feature>
<keyword evidence="1" id="KW-0812">Transmembrane</keyword>
<dbReference type="EMBL" id="FMZZ01000022">
    <property type="protein sequence ID" value="SDD91938.1"/>
    <property type="molecule type" value="Genomic_DNA"/>
</dbReference>
<keyword evidence="1" id="KW-1133">Transmembrane helix</keyword>
<gene>
    <name evidence="2" type="ORF">SAMN05216174_12269</name>
</gene>
<proteinExistence type="predicted"/>
<dbReference type="OrthoDB" id="4559844at2"/>
<dbReference type="RefSeq" id="WP_091457296.1">
    <property type="nucleotide sequence ID" value="NZ_FMZZ01000022.1"/>
</dbReference>
<sequence>MLQGLSDWWNDVELWLIQLSFPLQFALVMAILLPLCVVLAWFIDRVVDYASARFGTSRDEAPLGSRHTADPDS</sequence>
<dbReference type="AlphaFoldDB" id="A0A1G6YNH7"/>
<evidence type="ECO:0000313" key="2">
    <source>
        <dbReference type="EMBL" id="SDD91938.1"/>
    </source>
</evidence>
<evidence type="ECO:0000256" key="1">
    <source>
        <dbReference type="SAM" id="Phobius"/>
    </source>
</evidence>
<dbReference type="Proteomes" id="UP000199501">
    <property type="component" value="Unassembled WGS sequence"/>
</dbReference>